<reference evidence="1 2" key="1">
    <citation type="submission" date="2016-11" db="EMBL/GenBank/DDBJ databases">
        <title>Paenibacillus species isolates.</title>
        <authorList>
            <person name="Beno S.M."/>
        </authorList>
    </citation>
    <scope>NUCLEOTIDE SEQUENCE [LARGE SCALE GENOMIC DNA]</scope>
    <source>
        <strain evidence="1 2">FSL H7-0443</strain>
    </source>
</reference>
<dbReference type="Proteomes" id="UP000187425">
    <property type="component" value="Unassembled WGS sequence"/>
</dbReference>
<gene>
    <name evidence="1" type="ORF">BSK65_10610</name>
</gene>
<evidence type="ECO:0000313" key="2">
    <source>
        <dbReference type="Proteomes" id="UP000187425"/>
    </source>
</evidence>
<protein>
    <submittedName>
        <fullName evidence="1">Uncharacterized protein</fullName>
    </submittedName>
</protein>
<evidence type="ECO:0000313" key="1">
    <source>
        <dbReference type="EMBL" id="OME71484.1"/>
    </source>
</evidence>
<accession>A0A1R0ZJF1</accession>
<name>A0A1R0ZJF1_9BACL</name>
<dbReference type="AlphaFoldDB" id="A0A1R0ZJF1"/>
<dbReference type="EMBL" id="MPTW01000004">
    <property type="protein sequence ID" value="OME71484.1"/>
    <property type="molecule type" value="Genomic_DNA"/>
</dbReference>
<proteinExistence type="predicted"/>
<sequence>MTDPIVSPLRLIKLMIQLHQRPLLYPRNPQLLRDLPLRPLLPAGVQAEAAGKDLYLLCAHPLNNK</sequence>
<organism evidence="1 2">
    <name type="scientific">Paenibacillus odorifer</name>
    <dbReference type="NCBI Taxonomy" id="189426"/>
    <lineage>
        <taxon>Bacteria</taxon>
        <taxon>Bacillati</taxon>
        <taxon>Bacillota</taxon>
        <taxon>Bacilli</taxon>
        <taxon>Bacillales</taxon>
        <taxon>Paenibacillaceae</taxon>
        <taxon>Paenibacillus</taxon>
    </lineage>
</organism>
<comment type="caution">
    <text evidence="1">The sequence shown here is derived from an EMBL/GenBank/DDBJ whole genome shotgun (WGS) entry which is preliminary data.</text>
</comment>